<dbReference type="Proteomes" id="UP001567538">
    <property type="component" value="Unassembled WGS sequence"/>
</dbReference>
<name>A0ABD1FWF8_SALDI</name>
<proteinExistence type="predicted"/>
<comment type="caution">
    <text evidence="1">The sequence shown here is derived from an EMBL/GenBank/DDBJ whole genome shotgun (WGS) entry which is preliminary data.</text>
</comment>
<accession>A0ABD1FWF8</accession>
<reference evidence="1 2" key="1">
    <citation type="submission" date="2024-06" db="EMBL/GenBank/DDBJ databases">
        <title>A chromosome level genome sequence of Diviner's sage (Salvia divinorum).</title>
        <authorList>
            <person name="Ford S.A."/>
            <person name="Ro D.-K."/>
            <person name="Ness R.W."/>
            <person name="Phillips M.A."/>
        </authorList>
    </citation>
    <scope>NUCLEOTIDE SEQUENCE [LARGE SCALE GENOMIC DNA]</scope>
    <source>
        <strain evidence="1">SAF-2024a</strain>
        <tissue evidence="1">Leaf</tissue>
    </source>
</reference>
<dbReference type="EMBL" id="JBEAFC010000011">
    <property type="protein sequence ID" value="KAL1535820.1"/>
    <property type="molecule type" value="Genomic_DNA"/>
</dbReference>
<evidence type="ECO:0000313" key="2">
    <source>
        <dbReference type="Proteomes" id="UP001567538"/>
    </source>
</evidence>
<protein>
    <submittedName>
        <fullName evidence="1">Uncharacterized protein</fullName>
    </submittedName>
</protein>
<keyword evidence="2" id="KW-1185">Reference proteome</keyword>
<evidence type="ECO:0000313" key="1">
    <source>
        <dbReference type="EMBL" id="KAL1535820.1"/>
    </source>
</evidence>
<dbReference type="SUPFAM" id="SSF49599">
    <property type="entry name" value="TRAF domain-like"/>
    <property type="match status" value="1"/>
</dbReference>
<gene>
    <name evidence="1" type="ORF">AAHA92_28554</name>
</gene>
<sequence>MVEEEKEVYHEKILEKVSYIWSVQDYKVHRNVGYGVALESPTFDGPNGHSFKIKFYPAGATQRDYINYSASFAIETTQTAELVLSFQTVDPYPFPLSPPAAKTSSFHKRGIYRRVFTVQAGHTSPTLHLCSPSMDSHIGIGSYSLKIKATIGVFINSHTNHPPIDRFLFFRVYDARFFAEQSILQKRCPALLPNPPSPDPDADIVISDVHSYLFDALLWFIYNKKLHSFDREGIEKSNWRDPYSYRMTIRRVAIRYELMGFTGDSGVDFKDLYGPFLKAWNTVRRITKVKSRLAKIRPAS</sequence>
<organism evidence="1 2">
    <name type="scientific">Salvia divinorum</name>
    <name type="common">Maria pastora</name>
    <name type="synonym">Diviner's sage</name>
    <dbReference type="NCBI Taxonomy" id="28513"/>
    <lineage>
        <taxon>Eukaryota</taxon>
        <taxon>Viridiplantae</taxon>
        <taxon>Streptophyta</taxon>
        <taxon>Embryophyta</taxon>
        <taxon>Tracheophyta</taxon>
        <taxon>Spermatophyta</taxon>
        <taxon>Magnoliopsida</taxon>
        <taxon>eudicotyledons</taxon>
        <taxon>Gunneridae</taxon>
        <taxon>Pentapetalae</taxon>
        <taxon>asterids</taxon>
        <taxon>lamiids</taxon>
        <taxon>Lamiales</taxon>
        <taxon>Lamiaceae</taxon>
        <taxon>Nepetoideae</taxon>
        <taxon>Mentheae</taxon>
        <taxon>Salviinae</taxon>
        <taxon>Salvia</taxon>
        <taxon>Salvia subgen. Calosphace</taxon>
    </lineage>
</organism>
<dbReference type="AlphaFoldDB" id="A0ABD1FWF8"/>